<evidence type="ECO:0000259" key="7">
    <source>
        <dbReference type="Pfam" id="PF00732"/>
    </source>
</evidence>
<keyword evidence="9" id="KW-1185">Reference proteome</keyword>
<dbReference type="PANTHER" id="PTHR46091">
    <property type="entry name" value="BLR7054 PROTEIN"/>
    <property type="match status" value="1"/>
</dbReference>
<evidence type="ECO:0000256" key="1">
    <source>
        <dbReference type="ARBA" id="ARBA00005855"/>
    </source>
</evidence>
<dbReference type="AlphaFoldDB" id="A0A7R9GBY1"/>
<dbReference type="Gene3D" id="3.50.50.60">
    <property type="entry name" value="FAD/NAD(P)-binding domain"/>
    <property type="match status" value="1"/>
</dbReference>
<keyword evidence="6" id="KW-0520">NAD</keyword>
<dbReference type="InterPro" id="IPR036188">
    <property type="entry name" value="FAD/NAD-bd_sf"/>
</dbReference>
<keyword evidence="3" id="KW-0732">Signal</keyword>
<dbReference type="InterPro" id="IPR052206">
    <property type="entry name" value="Retinol_saturase"/>
</dbReference>
<dbReference type="EMBL" id="CAJPEX010000389">
    <property type="protein sequence ID" value="CAG0915442.1"/>
    <property type="molecule type" value="Genomic_DNA"/>
</dbReference>
<evidence type="ECO:0000256" key="4">
    <source>
        <dbReference type="ARBA" id="ARBA00022827"/>
    </source>
</evidence>
<dbReference type="Proteomes" id="UP000678499">
    <property type="component" value="Unassembled WGS sequence"/>
</dbReference>
<keyword evidence="2" id="KW-0285">Flavoprotein</keyword>
<evidence type="ECO:0000256" key="5">
    <source>
        <dbReference type="ARBA" id="ARBA00022857"/>
    </source>
</evidence>
<keyword evidence="5" id="KW-0521">NADP</keyword>
<dbReference type="OrthoDB" id="38045at2759"/>
<dbReference type="GO" id="GO:0050660">
    <property type="term" value="F:flavin adenine dinucleotide binding"/>
    <property type="evidence" value="ECO:0007669"/>
    <property type="project" value="InterPro"/>
</dbReference>
<comment type="similarity">
    <text evidence="1">Belongs to the carotenoid/retinoid oxidoreductase family. CrtISO subfamily.</text>
</comment>
<dbReference type="PANTHER" id="PTHR46091:SF3">
    <property type="entry name" value="AMINE OXIDASE DOMAIN-CONTAINING PROTEIN"/>
    <property type="match status" value="1"/>
</dbReference>
<proteinExistence type="inferred from homology"/>
<evidence type="ECO:0000313" key="9">
    <source>
        <dbReference type="Proteomes" id="UP000678499"/>
    </source>
</evidence>
<dbReference type="InterPro" id="IPR000172">
    <property type="entry name" value="GMC_OxRdtase_N"/>
</dbReference>
<dbReference type="EMBL" id="OA882426">
    <property type="protein sequence ID" value="CAD7275290.1"/>
    <property type="molecule type" value="Genomic_DNA"/>
</dbReference>
<evidence type="ECO:0000256" key="2">
    <source>
        <dbReference type="ARBA" id="ARBA00022630"/>
    </source>
</evidence>
<evidence type="ECO:0000313" key="8">
    <source>
        <dbReference type="EMBL" id="CAD7275290.1"/>
    </source>
</evidence>
<dbReference type="SUPFAM" id="SSF51905">
    <property type="entry name" value="FAD/NAD(P)-binding domain"/>
    <property type="match status" value="1"/>
</dbReference>
<accession>A0A7R9GBY1</accession>
<keyword evidence="4" id="KW-0274">FAD</keyword>
<evidence type="ECO:0000256" key="3">
    <source>
        <dbReference type="ARBA" id="ARBA00022729"/>
    </source>
</evidence>
<reference evidence="8" key="1">
    <citation type="submission" date="2020-11" db="EMBL/GenBank/DDBJ databases">
        <authorList>
            <person name="Tran Van P."/>
        </authorList>
    </citation>
    <scope>NUCLEOTIDE SEQUENCE</scope>
</reference>
<dbReference type="Pfam" id="PF00732">
    <property type="entry name" value="GMC_oxred_N"/>
    <property type="match status" value="1"/>
</dbReference>
<dbReference type="GO" id="GO:0016614">
    <property type="term" value="F:oxidoreductase activity, acting on CH-OH group of donors"/>
    <property type="evidence" value="ECO:0007669"/>
    <property type="project" value="InterPro"/>
</dbReference>
<gene>
    <name evidence="8" type="ORF">NMOB1V02_LOCUS3089</name>
</gene>
<name>A0A7R9GBY1_9CRUS</name>
<organism evidence="8">
    <name type="scientific">Notodromas monacha</name>
    <dbReference type="NCBI Taxonomy" id="399045"/>
    <lineage>
        <taxon>Eukaryota</taxon>
        <taxon>Metazoa</taxon>
        <taxon>Ecdysozoa</taxon>
        <taxon>Arthropoda</taxon>
        <taxon>Crustacea</taxon>
        <taxon>Oligostraca</taxon>
        <taxon>Ostracoda</taxon>
        <taxon>Podocopa</taxon>
        <taxon>Podocopida</taxon>
        <taxon>Cypridocopina</taxon>
        <taxon>Cypridoidea</taxon>
        <taxon>Cyprididae</taxon>
        <taxon>Notodromas</taxon>
    </lineage>
</organism>
<sequence length="500" mass="56715">MPASIMKDDDDGGPRFAGGACHTFEDKGFEFDTGHHYSPYLNPANPLHVLVNIAVGGKMDFIRMLKDDVYCDEVTIGYAPGETKRSYYLTAGDVKTWIEDLTRQFPQEEETIKNLSKDVKMGWLKFAPFILIRMIPQWLARFILRTGLIDLITNYRKLNRRTTKEVFKDITKRSPDMSMVLQLLSFDVVPANQWPYPFWTFVAAIMSGGNLYPKGGSSEYSYRMCREIVERGGKVLVNALVDKIIVDPANNRACGVTVSKGSRNVDVYAPIIISSAGAKVTIDSLLPSSALNHKENFDWVQENRKHINNSAHTYFHVFMGLRGPAEELGLYAHSCRFFATNESLGEIFERYEKLTFEEAMEAEIPMITFLSCPSVVDPTYEVRHPGKGIVELLVCASSQWFTPWKGEKLMKRGDEYEARKAAFGHKVVQTLYKLFPQLEDRVEYLNFGTDLTCHDYFNRRGGGFTKLVHSPDRMSLEASLCLGPETPIKGEKIVSNRILE</sequence>
<evidence type="ECO:0000256" key="6">
    <source>
        <dbReference type="ARBA" id="ARBA00023027"/>
    </source>
</evidence>
<protein>
    <recommendedName>
        <fullName evidence="7">Glucose-methanol-choline oxidoreductase N-terminal domain-containing protein</fullName>
    </recommendedName>
</protein>
<feature type="domain" description="Glucose-methanol-choline oxidoreductase N-terminal" evidence="7">
    <location>
        <begin position="225"/>
        <end position="295"/>
    </location>
</feature>